<dbReference type="Gene3D" id="2.40.30.10">
    <property type="entry name" value="Translation factors"/>
    <property type="match status" value="1"/>
</dbReference>
<dbReference type="InterPro" id="IPR001709">
    <property type="entry name" value="Flavoprot_Pyr_Nucl_cyt_Rdtase"/>
</dbReference>
<evidence type="ECO:0000256" key="5">
    <source>
        <dbReference type="ARBA" id="ARBA00022827"/>
    </source>
</evidence>
<dbReference type="PROSITE" id="PS00197">
    <property type="entry name" value="2FE2S_FER_1"/>
    <property type="match status" value="1"/>
</dbReference>
<evidence type="ECO:0000313" key="11">
    <source>
        <dbReference type="EMBL" id="GAS99914.1"/>
    </source>
</evidence>
<comment type="cofactor">
    <cofactor evidence="1">
        <name>FAD</name>
        <dbReference type="ChEBI" id="CHEBI:57692"/>
    </cofactor>
</comment>
<dbReference type="GO" id="GO:0016491">
    <property type="term" value="F:oxidoreductase activity"/>
    <property type="evidence" value="ECO:0007669"/>
    <property type="project" value="UniProtKB-KW"/>
</dbReference>
<dbReference type="InterPro" id="IPR050415">
    <property type="entry name" value="MRET"/>
</dbReference>
<dbReference type="AlphaFoldDB" id="A0A100WJY7"/>
<name>A0A100WJY7_MYCFO</name>
<protein>
    <submittedName>
        <fullName evidence="11">Oxidoreductase, FAD-binding</fullName>
    </submittedName>
</protein>
<dbReference type="Gene3D" id="3.40.50.80">
    <property type="entry name" value="Nucleotide-binding domain of ferredoxin-NADP reductase (FNR) module"/>
    <property type="match status" value="1"/>
</dbReference>
<dbReference type="Pfam" id="PF00175">
    <property type="entry name" value="NAD_binding_1"/>
    <property type="match status" value="1"/>
</dbReference>
<dbReference type="Gene3D" id="3.10.20.30">
    <property type="match status" value="1"/>
</dbReference>
<evidence type="ECO:0000313" key="12">
    <source>
        <dbReference type="Proteomes" id="UP000069705"/>
    </source>
</evidence>
<keyword evidence="8" id="KW-0411">Iron-sulfur</keyword>
<keyword evidence="4" id="KW-0479">Metal-binding</keyword>
<dbReference type="InterPro" id="IPR017927">
    <property type="entry name" value="FAD-bd_FR_type"/>
</dbReference>
<organism evidence="11 12">
    <name type="scientific">Mycolicibacterium fortuitum subsp. acetamidolyticum</name>
    <dbReference type="NCBI Taxonomy" id="144550"/>
    <lineage>
        <taxon>Bacteria</taxon>
        <taxon>Bacillati</taxon>
        <taxon>Actinomycetota</taxon>
        <taxon>Actinomycetes</taxon>
        <taxon>Mycobacteriales</taxon>
        <taxon>Mycobacteriaceae</taxon>
        <taxon>Mycolicibacterium</taxon>
    </lineage>
</organism>
<dbReference type="PANTHER" id="PTHR47354:SF8">
    <property type="entry name" value="1,2-PHENYLACETYL-COA EPOXIDASE, SUBUNIT E"/>
    <property type="match status" value="1"/>
</dbReference>
<dbReference type="InterPro" id="IPR006058">
    <property type="entry name" value="2Fe2S_fd_BS"/>
</dbReference>
<gene>
    <name evidence="11" type="ORF">RMCFA_0029</name>
</gene>
<keyword evidence="6" id="KW-0560">Oxidoreductase</keyword>
<keyword evidence="7" id="KW-0408">Iron</keyword>
<dbReference type="EMBL" id="BCSZ01000002">
    <property type="protein sequence ID" value="GAS99914.1"/>
    <property type="molecule type" value="Genomic_DNA"/>
</dbReference>
<sequence>METSTTSRAESADVIDTDGFVPLRVKHVVQETCDAVSLVFDIPEPNKGRFRYLAGQFVTLRVTINGAEHRRCYSMSSSPAVESDLRITVKRDRDGLVSNWINDAVRAGDTLHVSAPEGRFVLAAAEHDIVTFAGGSGITPVFSLVHSTLAATDRRARLFYANRDLDSVIFRKALAELSDTHSERLEVHHHLDDLDGVVSPQHIADFVGSAPPEDHTNSDYFVCGPAPFMDTVEQVLLDAGIPKQQVHLERFSVAAIPPADAAEPPVTEEVTIQLGRTTVTAPYRAGNTLLQTARLAGLKAPSSCETGSCGTCMAHVVEGSARMVNNDALDDDEVAEGWVVTCQALPTSRTVRVVYE</sequence>
<evidence type="ECO:0000256" key="4">
    <source>
        <dbReference type="ARBA" id="ARBA00022723"/>
    </source>
</evidence>
<reference evidence="12" key="2">
    <citation type="submission" date="2016-02" db="EMBL/GenBank/DDBJ databases">
        <title>Draft genome sequence of five rapidly growing Mycobacterium species.</title>
        <authorList>
            <person name="Katahira K."/>
            <person name="Gotou Y."/>
            <person name="Iida K."/>
            <person name="Ogura Y."/>
            <person name="Hayashi T."/>
        </authorList>
    </citation>
    <scope>NUCLEOTIDE SEQUENCE [LARGE SCALE GENOMIC DNA]</scope>
    <source>
        <strain evidence="12">JCM6368</strain>
    </source>
</reference>
<evidence type="ECO:0000259" key="10">
    <source>
        <dbReference type="PROSITE" id="PS51384"/>
    </source>
</evidence>
<evidence type="ECO:0000256" key="1">
    <source>
        <dbReference type="ARBA" id="ARBA00001974"/>
    </source>
</evidence>
<dbReference type="SUPFAM" id="SSF54292">
    <property type="entry name" value="2Fe-2S ferredoxin-like"/>
    <property type="match status" value="1"/>
</dbReference>
<dbReference type="PROSITE" id="PS51384">
    <property type="entry name" value="FAD_FR"/>
    <property type="match status" value="1"/>
</dbReference>
<reference evidence="11 12" key="1">
    <citation type="journal article" date="2016" name="Genome Announc.">
        <title>Draft Genome Sequences of Five Rapidly Growing Mycobacterium Species, M. thermoresistibile, M. fortuitum subsp. acetamidolyticum, M. canariasense, M. brisbanense, and M. novocastrense.</title>
        <authorList>
            <person name="Katahira K."/>
            <person name="Ogura Y."/>
            <person name="Gotoh Y."/>
            <person name="Hayashi T."/>
        </authorList>
    </citation>
    <scope>NUCLEOTIDE SEQUENCE [LARGE SCALE GENOMIC DNA]</scope>
    <source>
        <strain evidence="11 12">JCM6368</strain>
    </source>
</reference>
<comment type="caution">
    <text evidence="11">The sequence shown here is derived from an EMBL/GenBank/DDBJ whole genome shotgun (WGS) entry which is preliminary data.</text>
</comment>
<accession>A0A100WJY7</accession>
<keyword evidence="2" id="KW-0285">Flavoprotein</keyword>
<evidence type="ECO:0000256" key="2">
    <source>
        <dbReference type="ARBA" id="ARBA00022630"/>
    </source>
</evidence>
<evidence type="ECO:0000259" key="9">
    <source>
        <dbReference type="PROSITE" id="PS51085"/>
    </source>
</evidence>
<dbReference type="InterPro" id="IPR017938">
    <property type="entry name" value="Riboflavin_synthase-like_b-brl"/>
</dbReference>
<dbReference type="SUPFAM" id="SSF63380">
    <property type="entry name" value="Riboflavin synthase domain-like"/>
    <property type="match status" value="1"/>
</dbReference>
<dbReference type="InterPro" id="IPR001041">
    <property type="entry name" value="2Fe-2S_ferredoxin-type"/>
</dbReference>
<dbReference type="SUPFAM" id="SSF52343">
    <property type="entry name" value="Ferredoxin reductase-like, C-terminal NADP-linked domain"/>
    <property type="match status" value="1"/>
</dbReference>
<dbReference type="PROSITE" id="PS51085">
    <property type="entry name" value="2FE2S_FER_2"/>
    <property type="match status" value="1"/>
</dbReference>
<dbReference type="CDD" id="cd06214">
    <property type="entry name" value="PA_degradation_oxidoreductase_like"/>
    <property type="match status" value="1"/>
</dbReference>
<dbReference type="Proteomes" id="UP000069705">
    <property type="component" value="Unassembled WGS sequence"/>
</dbReference>
<dbReference type="InterPro" id="IPR039261">
    <property type="entry name" value="FNR_nucleotide-bd"/>
</dbReference>
<evidence type="ECO:0000256" key="6">
    <source>
        <dbReference type="ARBA" id="ARBA00023002"/>
    </source>
</evidence>
<feature type="domain" description="FAD-binding FR-type" evidence="10">
    <location>
        <begin position="18"/>
        <end position="123"/>
    </location>
</feature>
<dbReference type="Pfam" id="PF00111">
    <property type="entry name" value="Fer2"/>
    <property type="match status" value="1"/>
</dbReference>
<proteinExistence type="predicted"/>
<dbReference type="CDD" id="cd00207">
    <property type="entry name" value="fer2"/>
    <property type="match status" value="1"/>
</dbReference>
<feature type="domain" description="2Fe-2S ferredoxin-type" evidence="9">
    <location>
        <begin position="268"/>
        <end position="356"/>
    </location>
</feature>
<dbReference type="PRINTS" id="PR00371">
    <property type="entry name" value="FPNCR"/>
</dbReference>
<dbReference type="PRINTS" id="PR00410">
    <property type="entry name" value="PHEHYDRXLASE"/>
</dbReference>
<dbReference type="RefSeq" id="WP_061262129.1">
    <property type="nucleotide sequence ID" value="NZ_BCSZ01000002.1"/>
</dbReference>
<dbReference type="InterPro" id="IPR012675">
    <property type="entry name" value="Beta-grasp_dom_sf"/>
</dbReference>
<dbReference type="GO" id="GO:0046872">
    <property type="term" value="F:metal ion binding"/>
    <property type="evidence" value="ECO:0007669"/>
    <property type="project" value="UniProtKB-KW"/>
</dbReference>
<dbReference type="InterPro" id="IPR036010">
    <property type="entry name" value="2Fe-2S_ferredoxin-like_sf"/>
</dbReference>
<dbReference type="Pfam" id="PF00970">
    <property type="entry name" value="FAD_binding_6"/>
    <property type="match status" value="1"/>
</dbReference>
<evidence type="ECO:0000256" key="7">
    <source>
        <dbReference type="ARBA" id="ARBA00023004"/>
    </source>
</evidence>
<keyword evidence="5" id="KW-0274">FAD</keyword>
<keyword evidence="3" id="KW-0001">2Fe-2S</keyword>
<evidence type="ECO:0000256" key="8">
    <source>
        <dbReference type="ARBA" id="ARBA00023014"/>
    </source>
</evidence>
<evidence type="ECO:0000256" key="3">
    <source>
        <dbReference type="ARBA" id="ARBA00022714"/>
    </source>
</evidence>
<dbReference type="InterPro" id="IPR001433">
    <property type="entry name" value="OxRdtase_FAD/NAD-bd"/>
</dbReference>
<dbReference type="InterPro" id="IPR008333">
    <property type="entry name" value="Cbr1-like_FAD-bd_dom"/>
</dbReference>
<dbReference type="GO" id="GO:0050660">
    <property type="term" value="F:flavin adenine dinucleotide binding"/>
    <property type="evidence" value="ECO:0007669"/>
    <property type="project" value="TreeGrafter"/>
</dbReference>
<dbReference type="PANTHER" id="PTHR47354">
    <property type="entry name" value="NADH OXIDOREDUCTASE HCR"/>
    <property type="match status" value="1"/>
</dbReference>
<dbReference type="GO" id="GO:0051537">
    <property type="term" value="F:2 iron, 2 sulfur cluster binding"/>
    <property type="evidence" value="ECO:0007669"/>
    <property type="project" value="UniProtKB-KW"/>
</dbReference>